<accession>A0ABY9VGG8</accession>
<feature type="domain" description="HD-GYP" evidence="1">
    <location>
        <begin position="121"/>
        <end position="317"/>
    </location>
</feature>
<dbReference type="RefSeq" id="WP_311073151.1">
    <property type="nucleotide sequence ID" value="NZ_CP134494.1"/>
</dbReference>
<dbReference type="EC" id="3.1.4.-" evidence="2"/>
<dbReference type="InterPro" id="IPR003607">
    <property type="entry name" value="HD/PDEase_dom"/>
</dbReference>
<dbReference type="SMART" id="SM00471">
    <property type="entry name" value="HDc"/>
    <property type="match status" value="1"/>
</dbReference>
<dbReference type="EMBL" id="CP134494">
    <property type="protein sequence ID" value="WNF22993.1"/>
    <property type="molecule type" value="Genomic_DNA"/>
</dbReference>
<evidence type="ECO:0000313" key="3">
    <source>
        <dbReference type="Proteomes" id="UP001303324"/>
    </source>
</evidence>
<gene>
    <name evidence="2" type="ORF">RH061_00040</name>
</gene>
<dbReference type="PANTHER" id="PTHR43155">
    <property type="entry name" value="CYCLIC DI-GMP PHOSPHODIESTERASE PA4108-RELATED"/>
    <property type="match status" value="1"/>
</dbReference>
<protein>
    <submittedName>
        <fullName evidence="2">HD-GYP domain-containing protein</fullName>
        <ecNumber evidence="2">3.1.4.-</ecNumber>
    </submittedName>
</protein>
<dbReference type="SUPFAM" id="SSF109604">
    <property type="entry name" value="HD-domain/PDEase-like"/>
    <property type="match status" value="1"/>
</dbReference>
<dbReference type="GO" id="GO:0016787">
    <property type="term" value="F:hydrolase activity"/>
    <property type="evidence" value="ECO:0007669"/>
    <property type="project" value="UniProtKB-KW"/>
</dbReference>
<keyword evidence="3" id="KW-1185">Reference proteome</keyword>
<dbReference type="Pfam" id="PF13487">
    <property type="entry name" value="HD_5"/>
    <property type="match status" value="1"/>
</dbReference>
<reference evidence="2 3" key="1">
    <citation type="submission" date="2023-09" db="EMBL/GenBank/DDBJ databases">
        <title>Microbial mechanism of fulvic acid promoting antimony reduction mineralization in rice fields.</title>
        <authorList>
            <person name="Chen G."/>
            <person name="Lan J."/>
        </authorList>
    </citation>
    <scope>NUCLEOTIDE SEQUENCE [LARGE SCALE GENOMIC DNA]</scope>
    <source>
        <strain evidence="2 3">PS1</strain>
    </source>
</reference>
<organism evidence="2 3">
    <name type="scientific">Mesobacillus jeotgali</name>
    <dbReference type="NCBI Taxonomy" id="129985"/>
    <lineage>
        <taxon>Bacteria</taxon>
        <taxon>Bacillati</taxon>
        <taxon>Bacillota</taxon>
        <taxon>Bacilli</taxon>
        <taxon>Bacillales</taxon>
        <taxon>Bacillaceae</taxon>
        <taxon>Mesobacillus</taxon>
    </lineage>
</organism>
<keyword evidence="2" id="KW-0378">Hydrolase</keyword>
<dbReference type="InterPro" id="IPR037522">
    <property type="entry name" value="HD_GYP_dom"/>
</dbReference>
<dbReference type="CDD" id="cd00077">
    <property type="entry name" value="HDc"/>
    <property type="match status" value="1"/>
</dbReference>
<dbReference type="Gene3D" id="1.10.3210.10">
    <property type="entry name" value="Hypothetical protein af1432"/>
    <property type="match status" value="1"/>
</dbReference>
<evidence type="ECO:0000259" key="1">
    <source>
        <dbReference type="PROSITE" id="PS51832"/>
    </source>
</evidence>
<proteinExistence type="predicted"/>
<dbReference type="Proteomes" id="UP001303324">
    <property type="component" value="Chromosome"/>
</dbReference>
<sequence length="361" mass="40780">MRVLTDNLKEGCILAEDVLSKTNRPIMNKKTVLSEHLIEILKVFLIKEVDVEKTLVNGLPFLAPSTGSDKKANMNSNEGGEAFLDMFLQARQNFKKEFISWQSGMQIDIAKLRTIIVPLIEQSEMTSSDIFNLHHYSTKNEYIYDHPLAVGIISAFIAKKLNYSKGDITQIALAGCLSDCGMAKISPTLLNKTTTLTVDEFEEIKKHPTYSYQMVKNSPLLKDGTKIAILHHHERMDGSGYPFGERANRIHPFAKILAVADSFHAMTSERIYKPKHSPFKVLEMINEELFGEFDITALKALSSAIMNYSVGTKIRLSDGQAAEIIFVEEKNPARPMVKLLETDQILALEKNRYLHIEEFIQ</sequence>
<evidence type="ECO:0000313" key="2">
    <source>
        <dbReference type="EMBL" id="WNF22993.1"/>
    </source>
</evidence>
<dbReference type="PROSITE" id="PS51832">
    <property type="entry name" value="HD_GYP"/>
    <property type="match status" value="1"/>
</dbReference>
<name>A0ABY9VGG8_9BACI</name>
<dbReference type="PANTHER" id="PTHR43155:SF2">
    <property type="entry name" value="CYCLIC DI-GMP PHOSPHODIESTERASE PA4108"/>
    <property type="match status" value="1"/>
</dbReference>